<dbReference type="AlphaFoldDB" id="A0ABD0S1X2"/>
<dbReference type="EMBL" id="JBEDNZ010000072">
    <property type="protein sequence ID" value="KAL0803189.1"/>
    <property type="molecule type" value="Genomic_DNA"/>
</dbReference>
<reference evidence="1 2" key="1">
    <citation type="submission" date="2024-06" db="EMBL/GenBank/DDBJ databases">
        <title>A chromosome-level genome assembly of beet webworm, Loxostege sticticalis.</title>
        <authorList>
            <person name="Zhang Y."/>
        </authorList>
    </citation>
    <scope>NUCLEOTIDE SEQUENCE [LARGE SCALE GENOMIC DNA]</scope>
    <source>
        <strain evidence="1">AQ028</strain>
        <tissue evidence="1">Male pupae</tissue>
    </source>
</reference>
<comment type="caution">
    <text evidence="1">The sequence shown here is derived from an EMBL/GenBank/DDBJ whole genome shotgun (WGS) entry which is preliminary data.</text>
</comment>
<evidence type="ECO:0000313" key="2">
    <source>
        <dbReference type="Proteomes" id="UP001549921"/>
    </source>
</evidence>
<gene>
    <name evidence="1" type="ORF">ABMA28_017366</name>
</gene>
<organism evidence="1 2">
    <name type="scientific">Loxostege sticticalis</name>
    <name type="common">Beet webworm moth</name>
    <dbReference type="NCBI Taxonomy" id="481309"/>
    <lineage>
        <taxon>Eukaryota</taxon>
        <taxon>Metazoa</taxon>
        <taxon>Ecdysozoa</taxon>
        <taxon>Arthropoda</taxon>
        <taxon>Hexapoda</taxon>
        <taxon>Insecta</taxon>
        <taxon>Pterygota</taxon>
        <taxon>Neoptera</taxon>
        <taxon>Endopterygota</taxon>
        <taxon>Lepidoptera</taxon>
        <taxon>Glossata</taxon>
        <taxon>Ditrysia</taxon>
        <taxon>Pyraloidea</taxon>
        <taxon>Crambidae</taxon>
        <taxon>Pyraustinae</taxon>
        <taxon>Loxostege</taxon>
    </lineage>
</organism>
<name>A0ABD0S1X2_LOXSC</name>
<feature type="non-terminal residue" evidence="1">
    <location>
        <position position="67"/>
    </location>
</feature>
<accession>A0ABD0S1X2</accession>
<protein>
    <submittedName>
        <fullName evidence="1">Uncharacterized protein</fullName>
    </submittedName>
</protein>
<sequence length="67" mass="7643">MPSITIEGGTVNLAFEDEERTVKDVSRPDDVDCESPVMYVRGTETERIGVEDLKETKTIDEYFNEDK</sequence>
<evidence type="ECO:0000313" key="1">
    <source>
        <dbReference type="EMBL" id="KAL0803189.1"/>
    </source>
</evidence>
<dbReference type="Proteomes" id="UP001549921">
    <property type="component" value="Unassembled WGS sequence"/>
</dbReference>
<proteinExistence type="predicted"/>